<evidence type="ECO:0000313" key="3">
    <source>
        <dbReference type="Proteomes" id="UP000554482"/>
    </source>
</evidence>
<protein>
    <submittedName>
        <fullName evidence="2">Uncharacterized protein</fullName>
    </submittedName>
</protein>
<sequence length="62" mass="6905">RLRTKSTIVSPSSSQRNQSAREHQINCSLSLSFILIIDSVPFSSSGSYAVNPARMEFIYVKV</sequence>
<feature type="region of interest" description="Disordered" evidence="1">
    <location>
        <begin position="1"/>
        <end position="21"/>
    </location>
</feature>
<evidence type="ECO:0000313" key="2">
    <source>
        <dbReference type="EMBL" id="KAF5195168.1"/>
    </source>
</evidence>
<dbReference type="EMBL" id="JABWDY010017721">
    <property type="protein sequence ID" value="KAF5195168.1"/>
    <property type="molecule type" value="Genomic_DNA"/>
</dbReference>
<gene>
    <name evidence="2" type="ORF">FRX31_015243</name>
</gene>
<keyword evidence="3" id="KW-1185">Reference proteome</keyword>
<reference evidence="2 3" key="1">
    <citation type="submission" date="2020-06" db="EMBL/GenBank/DDBJ databases">
        <title>Transcriptomic and genomic resources for Thalictrum thalictroides and T. hernandezii: Facilitating candidate gene discovery in an emerging model plant lineage.</title>
        <authorList>
            <person name="Arias T."/>
            <person name="Riano-Pachon D.M."/>
            <person name="Di Stilio V.S."/>
        </authorList>
    </citation>
    <scope>NUCLEOTIDE SEQUENCE [LARGE SCALE GENOMIC DNA]</scope>
    <source>
        <strain evidence="3">cv. WT478/WT964</strain>
        <tissue evidence="2">Leaves</tissue>
    </source>
</reference>
<dbReference type="Proteomes" id="UP000554482">
    <property type="component" value="Unassembled WGS sequence"/>
</dbReference>
<proteinExistence type="predicted"/>
<feature type="compositionally biased region" description="Polar residues" evidence="1">
    <location>
        <begin position="1"/>
        <end position="18"/>
    </location>
</feature>
<accession>A0A7J6WE78</accession>
<comment type="caution">
    <text evidence="2">The sequence shown here is derived from an EMBL/GenBank/DDBJ whole genome shotgun (WGS) entry which is preliminary data.</text>
</comment>
<dbReference type="AlphaFoldDB" id="A0A7J6WE78"/>
<evidence type="ECO:0000256" key="1">
    <source>
        <dbReference type="SAM" id="MobiDB-lite"/>
    </source>
</evidence>
<feature type="non-terminal residue" evidence="2">
    <location>
        <position position="1"/>
    </location>
</feature>
<name>A0A7J6WE78_THATH</name>
<organism evidence="2 3">
    <name type="scientific">Thalictrum thalictroides</name>
    <name type="common">Rue-anemone</name>
    <name type="synonym">Anemone thalictroides</name>
    <dbReference type="NCBI Taxonomy" id="46969"/>
    <lineage>
        <taxon>Eukaryota</taxon>
        <taxon>Viridiplantae</taxon>
        <taxon>Streptophyta</taxon>
        <taxon>Embryophyta</taxon>
        <taxon>Tracheophyta</taxon>
        <taxon>Spermatophyta</taxon>
        <taxon>Magnoliopsida</taxon>
        <taxon>Ranunculales</taxon>
        <taxon>Ranunculaceae</taxon>
        <taxon>Thalictroideae</taxon>
        <taxon>Thalictrum</taxon>
    </lineage>
</organism>